<gene>
    <name evidence="1" type="ORF">PROQFM164_S02g000023</name>
</gene>
<dbReference type="EMBL" id="HG792016">
    <property type="protein sequence ID" value="CDM29874.1"/>
    <property type="molecule type" value="Genomic_DNA"/>
</dbReference>
<reference evidence="1" key="1">
    <citation type="journal article" date="2014" name="Nat. Commun.">
        <title>Multiple recent horizontal transfers of a large genomic region in cheese making fungi.</title>
        <authorList>
            <person name="Cheeseman K."/>
            <person name="Ropars J."/>
            <person name="Renault P."/>
            <person name="Dupont J."/>
            <person name="Gouzy J."/>
            <person name="Branca A."/>
            <person name="Abraham A.L."/>
            <person name="Ceppi M."/>
            <person name="Conseiller E."/>
            <person name="Debuchy R."/>
            <person name="Malagnac F."/>
            <person name="Goarin A."/>
            <person name="Silar P."/>
            <person name="Lacoste S."/>
            <person name="Sallet E."/>
            <person name="Bensimon A."/>
            <person name="Giraud T."/>
            <person name="Brygoo Y."/>
        </authorList>
    </citation>
    <scope>NUCLEOTIDE SEQUENCE [LARGE SCALE GENOMIC DNA]</scope>
    <source>
        <strain evidence="1">FM164</strain>
    </source>
</reference>
<dbReference type="Proteomes" id="UP000030686">
    <property type="component" value="Unassembled WGS sequence"/>
</dbReference>
<evidence type="ECO:0000313" key="2">
    <source>
        <dbReference type="Proteomes" id="UP000030686"/>
    </source>
</evidence>
<evidence type="ECO:0000313" key="1">
    <source>
        <dbReference type="EMBL" id="CDM29874.1"/>
    </source>
</evidence>
<dbReference type="OrthoDB" id="4341393at2759"/>
<organism evidence="1 2">
    <name type="scientific">Penicillium roqueforti (strain FM164)</name>
    <dbReference type="NCBI Taxonomy" id="1365484"/>
    <lineage>
        <taxon>Eukaryota</taxon>
        <taxon>Fungi</taxon>
        <taxon>Dikarya</taxon>
        <taxon>Ascomycota</taxon>
        <taxon>Pezizomycotina</taxon>
        <taxon>Eurotiomycetes</taxon>
        <taxon>Eurotiomycetidae</taxon>
        <taxon>Eurotiales</taxon>
        <taxon>Aspergillaceae</taxon>
        <taxon>Penicillium</taxon>
    </lineage>
</organism>
<dbReference type="OMA" id="PRLANWW"/>
<keyword evidence="2" id="KW-1185">Reference proteome</keyword>
<protein>
    <submittedName>
        <fullName evidence="1">Genomic scaffold, ProqFM164S02</fullName>
    </submittedName>
</protein>
<dbReference type="AlphaFoldDB" id="W6Q6J6"/>
<name>W6Q6J6_PENRF</name>
<sequence length="308" mass="35139">MSLTEHFFDSLLHQKGILDSSPFLDANSQRGLESSYCLLHNIIKLSVSRQSQNRHDKARQHLKNIYSIAKPLFVLVTVTISITDLASLDHREIFPRLANWWQDNAPSQKFESRTIELIHELDHERERGGLVHVQQRTKSRTFRKSRGVKQKRVEYAVSPAEPTPQRSQIDQSTEFQNALSEFDNDRTESGLSAQLPVSEGSGSIGTFTVNMTDEEPIFFLSSQLMGFIHAYHADFPHLQAVSELLRISGPNLQLSYSLLNLTPPYIHVDLQLPPGLNVNIEVSREFSYSFIQYLWMLQTSGVSRKETS</sequence>
<proteinExistence type="predicted"/>
<accession>W6Q6J6</accession>